<dbReference type="NCBIfam" id="TIGR00829">
    <property type="entry name" value="FRU"/>
    <property type="match status" value="1"/>
</dbReference>
<evidence type="ECO:0000256" key="6">
    <source>
        <dbReference type="ARBA" id="ARBA00022597"/>
    </source>
</evidence>
<feature type="domain" description="PTS EIIA type-2" evidence="15">
    <location>
        <begin position="543"/>
        <end position="688"/>
    </location>
</feature>
<feature type="transmembrane region" description="Helical" evidence="14">
    <location>
        <begin position="249"/>
        <end position="268"/>
    </location>
</feature>
<dbReference type="GO" id="GO:0090563">
    <property type="term" value="F:protein-phosphocysteine-sugar phosphotransferase activity"/>
    <property type="evidence" value="ECO:0007669"/>
    <property type="project" value="TreeGrafter"/>
</dbReference>
<dbReference type="GO" id="GO:0005886">
    <property type="term" value="C:plasma membrane"/>
    <property type="evidence" value="ECO:0007669"/>
    <property type="project" value="UniProtKB-SubCell"/>
</dbReference>
<dbReference type="InterPro" id="IPR004715">
    <property type="entry name" value="PTS_IIA_fruc"/>
</dbReference>
<evidence type="ECO:0000256" key="9">
    <source>
        <dbReference type="ARBA" id="ARBA00022692"/>
    </source>
</evidence>
<protein>
    <submittedName>
        <fullName evidence="18">PTS mannose transporter subunit IIABC</fullName>
    </submittedName>
</protein>
<keyword evidence="3" id="KW-0813">Transport</keyword>
<keyword evidence="11 14" id="KW-1133">Transmembrane helix</keyword>
<evidence type="ECO:0000259" key="16">
    <source>
        <dbReference type="PROSITE" id="PS51099"/>
    </source>
</evidence>
<feature type="transmembrane region" description="Helical" evidence="14">
    <location>
        <begin position="348"/>
        <end position="376"/>
    </location>
</feature>
<dbReference type="PANTHER" id="PTHR30505">
    <property type="entry name" value="FRUCTOSE-LIKE PERMEASE"/>
    <property type="match status" value="1"/>
</dbReference>
<dbReference type="PROSITE" id="PS51094">
    <property type="entry name" value="PTS_EIIA_TYPE_2"/>
    <property type="match status" value="1"/>
</dbReference>
<keyword evidence="7" id="KW-0808">Transferase</keyword>
<dbReference type="SUPFAM" id="SSF55804">
    <property type="entry name" value="Phoshotransferase/anion transport protein"/>
    <property type="match status" value="1"/>
</dbReference>
<feature type="region of interest" description="Disordered" evidence="13">
    <location>
        <begin position="124"/>
        <end position="143"/>
    </location>
</feature>
<dbReference type="GO" id="GO:0009401">
    <property type="term" value="P:phosphoenolpyruvate-dependent sugar phosphotransferase system"/>
    <property type="evidence" value="ECO:0007669"/>
    <property type="project" value="UniProtKB-KW"/>
</dbReference>
<dbReference type="InterPro" id="IPR036095">
    <property type="entry name" value="PTS_EIIB-like_sf"/>
</dbReference>
<evidence type="ECO:0000256" key="4">
    <source>
        <dbReference type="ARBA" id="ARBA00022475"/>
    </source>
</evidence>
<evidence type="ECO:0000256" key="2">
    <source>
        <dbReference type="ARBA" id="ARBA00004496"/>
    </source>
</evidence>
<feature type="domain" description="PTS EIIB type-2" evidence="16">
    <location>
        <begin position="26"/>
        <end position="121"/>
    </location>
</feature>
<feature type="transmembrane region" description="Helical" evidence="14">
    <location>
        <begin position="161"/>
        <end position="180"/>
    </location>
</feature>
<evidence type="ECO:0000256" key="8">
    <source>
        <dbReference type="ARBA" id="ARBA00022683"/>
    </source>
</evidence>
<evidence type="ECO:0000259" key="17">
    <source>
        <dbReference type="PROSITE" id="PS51104"/>
    </source>
</evidence>
<dbReference type="InterPro" id="IPR003353">
    <property type="entry name" value="PTS_IIB_fruc"/>
</dbReference>
<keyword evidence="5" id="KW-0597">Phosphoprotein</keyword>
<evidence type="ECO:0000256" key="11">
    <source>
        <dbReference type="ARBA" id="ARBA00022989"/>
    </source>
</evidence>
<dbReference type="OrthoDB" id="9782569at2"/>
<dbReference type="NCBIfam" id="TIGR00848">
    <property type="entry name" value="fruA"/>
    <property type="match status" value="1"/>
</dbReference>
<dbReference type="InterPro" id="IPR002178">
    <property type="entry name" value="PTS_EIIA_type-2_dom"/>
</dbReference>
<reference evidence="18 19" key="1">
    <citation type="submission" date="2018-09" db="EMBL/GenBank/DDBJ databases">
        <title>Novel species of Cryobacterium.</title>
        <authorList>
            <person name="Liu Q."/>
            <person name="Xin Y.-H."/>
        </authorList>
    </citation>
    <scope>NUCLEOTIDE SEQUENCE [LARGE SCALE GENOMIC DNA]</scope>
    <source>
        <strain evidence="18 19">Hh39</strain>
    </source>
</reference>
<dbReference type="FunFam" id="3.40.930.10:FF:000009">
    <property type="entry name" value="PTS system, fructose specific IIABC component"/>
    <property type="match status" value="1"/>
</dbReference>
<dbReference type="InterPro" id="IPR050864">
    <property type="entry name" value="Bacterial_PTS_Sugar_Transport"/>
</dbReference>
<dbReference type="GO" id="GO:0022877">
    <property type="term" value="F:protein-N(PI)-phosphohistidine-fructose phosphotransferase system transporter activity"/>
    <property type="evidence" value="ECO:0007669"/>
    <property type="project" value="InterPro"/>
</dbReference>
<gene>
    <name evidence="18" type="ORF">D6T64_03220</name>
</gene>
<dbReference type="PROSITE" id="PS51104">
    <property type="entry name" value="PTS_EIIC_TYPE_2"/>
    <property type="match status" value="1"/>
</dbReference>
<feature type="transmembrane region" description="Helical" evidence="14">
    <location>
        <begin position="428"/>
        <end position="447"/>
    </location>
</feature>
<feature type="transmembrane region" description="Helical" evidence="14">
    <location>
        <begin position="192"/>
        <end position="219"/>
    </location>
</feature>
<dbReference type="GO" id="GO:0005737">
    <property type="term" value="C:cytoplasm"/>
    <property type="evidence" value="ECO:0007669"/>
    <property type="project" value="UniProtKB-SubCell"/>
</dbReference>
<feature type="transmembrane region" description="Helical" evidence="14">
    <location>
        <begin position="396"/>
        <end position="416"/>
    </location>
</feature>
<proteinExistence type="predicted"/>
<keyword evidence="10" id="KW-0418">Kinase</keyword>
<feature type="region of interest" description="Disordered" evidence="13">
    <location>
        <begin position="1"/>
        <end position="20"/>
    </location>
</feature>
<dbReference type="InterPro" id="IPR003501">
    <property type="entry name" value="PTS_EIIB_2/3"/>
</dbReference>
<evidence type="ECO:0000256" key="10">
    <source>
        <dbReference type="ARBA" id="ARBA00022777"/>
    </source>
</evidence>
<dbReference type="SUPFAM" id="SSF52794">
    <property type="entry name" value="PTS system IIB component-like"/>
    <property type="match status" value="1"/>
</dbReference>
<evidence type="ECO:0000256" key="14">
    <source>
        <dbReference type="SAM" id="Phobius"/>
    </source>
</evidence>
<evidence type="ECO:0000256" key="12">
    <source>
        <dbReference type="ARBA" id="ARBA00023136"/>
    </source>
</evidence>
<sequence length="698" mass="71001">MTDPHSPATTPPSGTSRQAAPPQVLILAITACPTGIAHTYMAAEKLEVAAAALGYAIRVETHGSVGIENGFSQHDIDEADAIVIAADTKIDTSRFAGKRLVSTRVGDGIHRPEELIREALSAPISGTRGPATDAADSAPQKPGRDVGGSIYRALMSGVSHMIPFVVVGGLLIAISLSLGGEATPAGLVIPEASFWFTINQIGAIGFSLMVPILSGFIAFAIADRPGLAPGMICGWIATTGSFYNSESGAGFIGGIVTGFLVGFVALGIKKIPVHRYIRPIMPILVIPVITTIIVGGAVVLALGQPISWLFESLTTFLTGLEGGSVIVLGLILGAMVGFDMGGPVNKTAFLFGSALIAAANPLPMGMVAAAIAVPPLGMGLATLIRRRYFSKVEQEAGIAALFMGFFGITEGAIPLAAARPLQVIPANVIGGAVAGGIAAIFGVANAVPHGGPIVAVFGAVTGVPMFLLAIVVGAVVTATVALLLLAFTAGRPSAEGSAADATAPAAAALSSASAAPAPEPFIAETALVQPLPPEPAAPKTVLDYIDDRTIVLDTSETDRDTVIRSLAVLMLATGRISDADAVAQAAFDRETLSTTGIGDGIAIPHAKSSAVTSPVIAFARSRAGVDWTSADGQPAHLIFMIAVPTAAARTEHLKVLAQLSRALMKPAFRASIEAAETPAEVLEALRTTLVKKPAAAVA</sequence>
<dbReference type="Pfam" id="PF02302">
    <property type="entry name" value="PTS_IIB"/>
    <property type="match status" value="1"/>
</dbReference>
<dbReference type="GO" id="GO:0005351">
    <property type="term" value="F:carbohydrate:proton symporter activity"/>
    <property type="evidence" value="ECO:0007669"/>
    <property type="project" value="InterPro"/>
</dbReference>
<dbReference type="Proteomes" id="UP000272015">
    <property type="component" value="Unassembled WGS sequence"/>
</dbReference>
<dbReference type="Pfam" id="PF00359">
    <property type="entry name" value="PTS_EIIA_2"/>
    <property type="match status" value="1"/>
</dbReference>
<accession>A0A3A5MUB9</accession>
<evidence type="ECO:0000259" key="15">
    <source>
        <dbReference type="PROSITE" id="PS51094"/>
    </source>
</evidence>
<feature type="domain" description="PTS EIIC type-2" evidence="17">
    <location>
        <begin position="150"/>
        <end position="494"/>
    </location>
</feature>
<evidence type="ECO:0000313" key="19">
    <source>
        <dbReference type="Proteomes" id="UP000272015"/>
    </source>
</evidence>
<feature type="transmembrane region" description="Helical" evidence="14">
    <location>
        <begin position="280"/>
        <end position="303"/>
    </location>
</feature>
<keyword evidence="4" id="KW-1003">Cell membrane</keyword>
<dbReference type="InterPro" id="IPR013011">
    <property type="entry name" value="PTS_EIIB_2"/>
</dbReference>
<evidence type="ECO:0000256" key="7">
    <source>
        <dbReference type="ARBA" id="ARBA00022679"/>
    </source>
</evidence>
<keyword evidence="8" id="KW-0598">Phosphotransferase system</keyword>
<dbReference type="AlphaFoldDB" id="A0A3A5MUB9"/>
<dbReference type="EMBL" id="QZVS01000056">
    <property type="protein sequence ID" value="RJT90758.1"/>
    <property type="molecule type" value="Genomic_DNA"/>
</dbReference>
<dbReference type="NCBIfam" id="TIGR01427">
    <property type="entry name" value="PTS_IIC_fructo"/>
    <property type="match status" value="1"/>
</dbReference>
<dbReference type="CDD" id="cd00211">
    <property type="entry name" value="PTS_IIA_fru"/>
    <property type="match status" value="1"/>
</dbReference>
<feature type="transmembrane region" description="Helical" evidence="14">
    <location>
        <begin position="315"/>
        <end position="336"/>
    </location>
</feature>
<dbReference type="RefSeq" id="WP_119971519.1">
    <property type="nucleotide sequence ID" value="NZ_JBHSQA010000030.1"/>
</dbReference>
<name>A0A3A5MUB9_9MICO</name>
<dbReference type="InterPro" id="IPR013014">
    <property type="entry name" value="PTS_EIIC_2"/>
</dbReference>
<dbReference type="CDD" id="cd05569">
    <property type="entry name" value="PTS_IIB_fructose"/>
    <property type="match status" value="1"/>
</dbReference>
<evidence type="ECO:0000256" key="1">
    <source>
        <dbReference type="ARBA" id="ARBA00004429"/>
    </source>
</evidence>
<comment type="caution">
    <text evidence="18">The sequence shown here is derived from an EMBL/GenBank/DDBJ whole genome shotgun (WGS) entry which is preliminary data.</text>
</comment>
<dbReference type="PANTHER" id="PTHR30505:SF0">
    <property type="entry name" value="FRUCTOSE-LIKE PTS SYSTEM EIIBC COMPONENT-RELATED"/>
    <property type="match status" value="1"/>
</dbReference>
<comment type="subcellular location">
    <subcellularLocation>
        <location evidence="1">Cell inner membrane</location>
        <topology evidence="1">Multi-pass membrane protein</topology>
    </subcellularLocation>
    <subcellularLocation>
        <location evidence="2">Cytoplasm</location>
    </subcellularLocation>
</comment>
<evidence type="ECO:0000256" key="3">
    <source>
        <dbReference type="ARBA" id="ARBA00022448"/>
    </source>
</evidence>
<dbReference type="Gene3D" id="3.40.930.10">
    <property type="entry name" value="Mannitol-specific EII, Chain A"/>
    <property type="match status" value="1"/>
</dbReference>
<keyword evidence="9 14" id="KW-0812">Transmembrane</keyword>
<evidence type="ECO:0000313" key="18">
    <source>
        <dbReference type="EMBL" id="RJT90758.1"/>
    </source>
</evidence>
<feature type="transmembrane region" description="Helical" evidence="14">
    <location>
        <begin position="453"/>
        <end position="486"/>
    </location>
</feature>
<organism evidence="18 19">
    <name type="scientific">Cryobacterium melibiosiphilum</name>
    <dbReference type="NCBI Taxonomy" id="995039"/>
    <lineage>
        <taxon>Bacteria</taxon>
        <taxon>Bacillati</taxon>
        <taxon>Actinomycetota</taxon>
        <taxon>Actinomycetes</taxon>
        <taxon>Micrococcales</taxon>
        <taxon>Microbacteriaceae</taxon>
        <taxon>Cryobacterium</taxon>
    </lineage>
</organism>
<feature type="compositionally biased region" description="Polar residues" evidence="13">
    <location>
        <begin position="7"/>
        <end position="18"/>
    </location>
</feature>
<dbReference type="InterPro" id="IPR006327">
    <property type="entry name" value="PTS_IIC_fruc"/>
</dbReference>
<keyword evidence="19" id="KW-1185">Reference proteome</keyword>
<keyword evidence="12 14" id="KW-0472">Membrane</keyword>
<evidence type="ECO:0000256" key="5">
    <source>
        <dbReference type="ARBA" id="ARBA00022553"/>
    </source>
</evidence>
<evidence type="ECO:0000256" key="13">
    <source>
        <dbReference type="SAM" id="MobiDB-lite"/>
    </source>
</evidence>
<dbReference type="PROSITE" id="PS00372">
    <property type="entry name" value="PTS_EIIA_TYPE_2_HIS"/>
    <property type="match status" value="1"/>
</dbReference>
<dbReference type="PROSITE" id="PS51099">
    <property type="entry name" value="PTS_EIIB_TYPE_2"/>
    <property type="match status" value="1"/>
</dbReference>
<keyword evidence="6" id="KW-0762">Sugar transport</keyword>
<dbReference type="GO" id="GO:0016301">
    <property type="term" value="F:kinase activity"/>
    <property type="evidence" value="ECO:0007669"/>
    <property type="project" value="UniProtKB-KW"/>
</dbReference>
<dbReference type="Gene3D" id="3.40.50.2300">
    <property type="match status" value="1"/>
</dbReference>
<dbReference type="InterPro" id="IPR016152">
    <property type="entry name" value="PTrfase/Anion_transptr"/>
</dbReference>
<dbReference type="FunFam" id="3.40.50.2300:FF:000014">
    <property type="entry name" value="PTS system fructose-like transporter subunit IIB"/>
    <property type="match status" value="1"/>
</dbReference>